<organism evidence="13 14">
    <name type="scientific">Strigomonas culicis</name>
    <dbReference type="NCBI Taxonomy" id="28005"/>
    <lineage>
        <taxon>Eukaryota</taxon>
        <taxon>Discoba</taxon>
        <taxon>Euglenozoa</taxon>
        <taxon>Kinetoplastea</taxon>
        <taxon>Metakinetoplastina</taxon>
        <taxon>Trypanosomatida</taxon>
        <taxon>Trypanosomatidae</taxon>
        <taxon>Strigomonadinae</taxon>
        <taxon>Strigomonas</taxon>
    </lineage>
</organism>
<evidence type="ECO:0000313" key="13">
    <source>
        <dbReference type="EMBL" id="EPY20135.1"/>
    </source>
</evidence>
<feature type="coiled-coil region" evidence="10">
    <location>
        <begin position="1172"/>
        <end position="1199"/>
    </location>
</feature>
<dbReference type="Pfam" id="PF25828">
    <property type="entry name" value="CC_Cfap43"/>
    <property type="match status" value="2"/>
</dbReference>
<evidence type="ECO:0000256" key="5">
    <source>
        <dbReference type="ARBA" id="ARBA00023054"/>
    </source>
</evidence>
<comment type="similarity">
    <text evidence="8">Belongs to the CFAP43 family.</text>
</comment>
<dbReference type="AlphaFoldDB" id="S9VAR1"/>
<proteinExistence type="inferred from homology"/>
<keyword evidence="2" id="KW-0963">Cytoplasm</keyword>
<dbReference type="EMBL" id="ATMH01009138">
    <property type="protein sequence ID" value="EPY20135.1"/>
    <property type="molecule type" value="Genomic_DNA"/>
</dbReference>
<comment type="caution">
    <text evidence="13">The sequence shown here is derived from an EMBL/GenBank/DDBJ whole genome shotgun (WGS) entry which is preliminary data.</text>
</comment>
<evidence type="ECO:0000256" key="1">
    <source>
        <dbReference type="ARBA" id="ARBA00004430"/>
    </source>
</evidence>
<dbReference type="PANTHER" id="PTHR14885">
    <property type="entry name" value="CILIA- AND FLAGELLA-ASSOCIATED PROTEIN 43-RELATED"/>
    <property type="match status" value="1"/>
</dbReference>
<evidence type="ECO:0000256" key="3">
    <source>
        <dbReference type="ARBA" id="ARBA00022574"/>
    </source>
</evidence>
<feature type="region of interest" description="Disordered" evidence="11">
    <location>
        <begin position="384"/>
        <end position="408"/>
    </location>
</feature>
<keyword evidence="5 10" id="KW-0175">Coiled coil</keyword>
<keyword evidence="14" id="KW-1185">Reference proteome</keyword>
<dbReference type="InterPro" id="IPR036322">
    <property type="entry name" value="WD40_repeat_dom_sf"/>
</dbReference>
<evidence type="ECO:0000256" key="2">
    <source>
        <dbReference type="ARBA" id="ARBA00022490"/>
    </source>
</evidence>
<dbReference type="PANTHER" id="PTHR14885:SF1">
    <property type="entry name" value="CILIA- AND FLAGELLA-ASSOCIATED PROTEIN 43"/>
    <property type="match status" value="1"/>
</dbReference>
<dbReference type="InterPro" id="IPR015943">
    <property type="entry name" value="WD40/YVTN_repeat-like_dom_sf"/>
</dbReference>
<keyword evidence="4" id="KW-0677">Repeat</keyword>
<evidence type="ECO:0000256" key="9">
    <source>
        <dbReference type="ARBA" id="ARBA00023662"/>
    </source>
</evidence>
<evidence type="ECO:0000256" key="10">
    <source>
        <dbReference type="SAM" id="Coils"/>
    </source>
</evidence>
<feature type="region of interest" description="Disordered" evidence="11">
    <location>
        <begin position="1"/>
        <end position="27"/>
    </location>
</feature>
<evidence type="ECO:0000256" key="7">
    <source>
        <dbReference type="ARBA" id="ARBA00023273"/>
    </source>
</evidence>
<dbReference type="InterPro" id="IPR056297">
    <property type="entry name" value="Beta-prop_Cfap43_2nd"/>
</dbReference>
<keyword evidence="7" id="KW-0966">Cell projection</keyword>
<evidence type="ECO:0000256" key="6">
    <source>
        <dbReference type="ARBA" id="ARBA00023212"/>
    </source>
</evidence>
<dbReference type="Gene3D" id="2.130.10.10">
    <property type="entry name" value="YVTN repeat-like/Quinoprotein amine dehydrogenase"/>
    <property type="match status" value="1"/>
</dbReference>
<protein>
    <recommendedName>
        <fullName evidence="9">Cilia- and flagella-associated protein 43</fullName>
    </recommendedName>
</protein>
<evidence type="ECO:0000256" key="8">
    <source>
        <dbReference type="ARBA" id="ARBA00023605"/>
    </source>
</evidence>
<reference evidence="13 14" key="1">
    <citation type="journal article" date="2013" name="PLoS ONE">
        <title>Predicting the Proteins of Angomonas deanei, Strigomonas culicis and Their Respective Endosymbionts Reveals New Aspects of the Trypanosomatidae Family.</title>
        <authorList>
            <person name="Motta M.C."/>
            <person name="Martins A.C."/>
            <person name="de Souza S.S."/>
            <person name="Catta-Preta C.M."/>
            <person name="Silva R."/>
            <person name="Klein C.C."/>
            <person name="de Almeida L.G."/>
            <person name="de Lima Cunha O."/>
            <person name="Ciapina L.P."/>
            <person name="Brocchi M."/>
            <person name="Colabardini A.C."/>
            <person name="de Araujo Lima B."/>
            <person name="Machado C.R."/>
            <person name="de Almeida Soares C.M."/>
            <person name="Probst C.M."/>
            <person name="de Menezes C.B."/>
            <person name="Thompson C.E."/>
            <person name="Bartholomeu D.C."/>
            <person name="Gradia D.F."/>
            <person name="Pavoni D.P."/>
            <person name="Grisard E.C."/>
            <person name="Fantinatti-Garboggini F."/>
            <person name="Marchini F.K."/>
            <person name="Rodrigues-Luiz G.F."/>
            <person name="Wagner G."/>
            <person name="Goldman G.H."/>
            <person name="Fietto J.L."/>
            <person name="Elias M.C."/>
            <person name="Goldman M.H."/>
            <person name="Sagot M.F."/>
            <person name="Pereira M."/>
            <person name="Stoco P.H."/>
            <person name="de Mendonca-Neto R.P."/>
            <person name="Teixeira S.M."/>
            <person name="Maciel T.E."/>
            <person name="de Oliveira Mendes T.A."/>
            <person name="Urmenyi T.P."/>
            <person name="de Souza W."/>
            <person name="Schenkman S."/>
            <person name="de Vasconcelos A.T."/>
        </authorList>
    </citation>
    <scope>NUCLEOTIDE SEQUENCE [LARGE SCALE GENOMIC DNA]</scope>
</reference>
<evidence type="ECO:0000313" key="14">
    <source>
        <dbReference type="Proteomes" id="UP000015354"/>
    </source>
</evidence>
<evidence type="ECO:0000256" key="4">
    <source>
        <dbReference type="ARBA" id="ARBA00022737"/>
    </source>
</evidence>
<keyword evidence="6" id="KW-0206">Cytoskeleton</keyword>
<comment type="subcellular location">
    <subcellularLocation>
        <location evidence="1">Cytoplasm</location>
        <location evidence="1">Cytoskeleton</location>
        <location evidence="1">Cilium axoneme</location>
    </subcellularLocation>
</comment>
<evidence type="ECO:0000259" key="12">
    <source>
        <dbReference type="Pfam" id="PF23184"/>
    </source>
</evidence>
<name>S9VAR1_9TRYP</name>
<dbReference type="Proteomes" id="UP000015354">
    <property type="component" value="Unassembled WGS sequence"/>
</dbReference>
<gene>
    <name evidence="13" type="ORF">STCU_09138</name>
</gene>
<evidence type="ECO:0000256" key="11">
    <source>
        <dbReference type="SAM" id="MobiDB-lite"/>
    </source>
</evidence>
<dbReference type="GO" id="GO:0060271">
    <property type="term" value="P:cilium assembly"/>
    <property type="evidence" value="ECO:0007669"/>
    <property type="project" value="TreeGrafter"/>
</dbReference>
<dbReference type="Pfam" id="PF23184">
    <property type="entry name" value="WD40_CFAP43"/>
    <property type="match status" value="1"/>
</dbReference>
<keyword evidence="3" id="KW-0853">WD repeat</keyword>
<dbReference type="GO" id="GO:0005930">
    <property type="term" value="C:axoneme"/>
    <property type="evidence" value="ECO:0007669"/>
    <property type="project" value="UniProtKB-SubCell"/>
</dbReference>
<dbReference type="OrthoDB" id="278023at2759"/>
<accession>S9VAR1</accession>
<feature type="domain" description="Cfap43 second beta-propeller" evidence="12">
    <location>
        <begin position="53"/>
        <end position="375"/>
    </location>
</feature>
<sequence length="1212" mass="138023">MCTSVERKASTPSSYRRGKEEEGDAAAPAVPQALVPVKQSLPSPVLRVDAVEGAGFVVCCVDGRFAVVKSHASLDYFVPEETMQLVDACTYYGGKRLATICTEGVFRGFNTLTGQELWCDALNDTFRPKICQANAKGLIVVCDENSIHFVRATEETYTLHGSATTQVSSDISFVRWLSVRDLFLVACQNGELYLLRFPEPCAEDTVHMVESLIQGTWWLDFPFLDMFPCFVHGEGDIINLLVHSADKDTKLYALEKKRDSETKVLRPLFLMRDHSSGGTQIGRLTDTTIFSSGADGRVVIRDIAHYQTKLSPIPPSKEKRKPEKEIAVRQFGRGGVSSVCLTAGGLLVCGSRHDGVLHLVRPDIAPVPSWKEPTWTRRKIKPLMDALSGNSEDAGQESETRRKGNLQQQRQELYARLETLKASWAAAMVDKDPQVPVSALVVDRRKEEFETECEEAIDTMNVDEYYHTLTNEFTQDNIRKKCCDTMDVSRCKITSLLILGVEVHNYQILKATRERQQLVRKVAFLRKLQLKASTGHRFHGLREMEGTTVIATAENGNANAGTDAALSASPSSLFYAPQDLYTHSRLIIQGILLRSRVLELKDAFNRKFTDLRELKKGVLSQMEERNQRCVKILRQLDQPIEGLFHPYVDPEEDMSTLFTVADDELPPDVRELLQHKSDVTIYSPANEAALKQWMDGLEKDVDVVRVHITPPDFADETKDSFVPPDERTEDQLRIVDEYEKKLKEETEAVNQRKEALRNEFAALQKETQKAATQVDEELKVLQQTRLVASEQIDEAELYAISLFQHVLLVAAFYQQYAHLNTEARRAQKKVVYTRTLLEAKRTSANAILAEIESLEEEYGKYISSVCDDAPFNDKTHGDKMIRRLTRWKNKYDENKATVPSKETPVDNFPPDLWAAFCDHCEELSEMKSEINTLDEQHRAETEAFTAIEEQVHNWENQVNECNVMRATIRREFVSHLLDTTEIYYLHQGQIQDESATATSDFKTSFLRWDNDVHAHNKLLLQSDSEAQALLQKIGKRKKNMKQTEWETERLQYCIGTLEMELRHLHTLRITRQMQEWLSGDVSATEERTLEGIAKHMDFVNVSMKKKVDDLHATALRLKAQIADRTTENGAIDGQFQQLKGNVEDLQTVQTMVEAHADGSEHFTRRAKDIYETAELEELARTQQEELLRLKREVDRLRERTFPSFAVVSKRTM</sequence>
<dbReference type="SUPFAM" id="SSF50978">
    <property type="entry name" value="WD40 repeat-like"/>
    <property type="match status" value="1"/>
</dbReference>
<feature type="coiled-coil region" evidence="10">
    <location>
        <begin position="735"/>
        <end position="773"/>
    </location>
</feature>